<keyword evidence="6" id="KW-0808">Transferase</keyword>
<dbReference type="EMBL" id="MLAK01000560">
    <property type="protein sequence ID" value="OHT12620.1"/>
    <property type="molecule type" value="Genomic_DNA"/>
</dbReference>
<name>A0A1J4KS21_9EUKA</name>
<reference evidence="6" key="1">
    <citation type="submission" date="2016-10" db="EMBL/GenBank/DDBJ databases">
        <authorList>
            <person name="Benchimol M."/>
            <person name="Almeida L.G."/>
            <person name="Vasconcelos A.T."/>
            <person name="Perreira-Neves A."/>
            <person name="Rosa I.A."/>
            <person name="Tasca T."/>
            <person name="Bogo M.R."/>
            <person name="de Souza W."/>
        </authorList>
    </citation>
    <scope>NUCLEOTIDE SEQUENCE [LARGE SCALE GENOMIC DNA]</scope>
    <source>
        <strain evidence="6">K</strain>
    </source>
</reference>
<evidence type="ECO:0000256" key="2">
    <source>
        <dbReference type="ARBA" id="ARBA00022840"/>
    </source>
</evidence>
<dbReference type="GO" id="GO:0004674">
    <property type="term" value="F:protein serine/threonine kinase activity"/>
    <property type="evidence" value="ECO:0007669"/>
    <property type="project" value="UniProtKB-KW"/>
</dbReference>
<dbReference type="FunFam" id="1.10.510.10:FF:000571">
    <property type="entry name" value="Maternal embryonic leucine zipper kinase"/>
    <property type="match status" value="1"/>
</dbReference>
<comment type="similarity">
    <text evidence="4">Belongs to the protein kinase superfamily.</text>
</comment>
<dbReference type="InterPro" id="IPR017441">
    <property type="entry name" value="Protein_kinase_ATP_BS"/>
</dbReference>
<keyword evidence="1 3" id="KW-0547">Nucleotide-binding</keyword>
<feature type="binding site" evidence="3">
    <location>
        <position position="62"/>
    </location>
    <ligand>
        <name>ATP</name>
        <dbReference type="ChEBI" id="CHEBI:30616"/>
    </ligand>
</feature>
<keyword evidence="7" id="KW-1185">Reference proteome</keyword>
<dbReference type="Gene3D" id="1.10.510.10">
    <property type="entry name" value="Transferase(Phosphotransferase) domain 1"/>
    <property type="match status" value="1"/>
</dbReference>
<dbReference type="GO" id="GO:0005524">
    <property type="term" value="F:ATP binding"/>
    <property type="evidence" value="ECO:0007669"/>
    <property type="project" value="UniProtKB-UniRule"/>
</dbReference>
<dbReference type="SUPFAM" id="SSF56112">
    <property type="entry name" value="Protein kinase-like (PK-like)"/>
    <property type="match status" value="1"/>
</dbReference>
<dbReference type="InterPro" id="IPR011009">
    <property type="entry name" value="Kinase-like_dom_sf"/>
</dbReference>
<dbReference type="InterPro" id="IPR000719">
    <property type="entry name" value="Prot_kinase_dom"/>
</dbReference>
<dbReference type="PANTHER" id="PTHR24362:SF309">
    <property type="entry name" value="PROTEIN KINASE DOMAIN-CONTAINING PROTEIN"/>
    <property type="match status" value="1"/>
</dbReference>
<proteinExistence type="inferred from homology"/>
<keyword evidence="2 3" id="KW-0067">ATP-binding</keyword>
<dbReference type="Proteomes" id="UP000179807">
    <property type="component" value="Unassembled WGS sequence"/>
</dbReference>
<keyword evidence="4" id="KW-0723">Serine/threonine-protein kinase</keyword>
<dbReference type="InterPro" id="IPR008271">
    <property type="entry name" value="Ser/Thr_kinase_AS"/>
</dbReference>
<dbReference type="VEuPathDB" id="TrichDB:TRFO_03656"/>
<organism evidence="6 7">
    <name type="scientific">Tritrichomonas foetus</name>
    <dbReference type="NCBI Taxonomy" id="1144522"/>
    <lineage>
        <taxon>Eukaryota</taxon>
        <taxon>Metamonada</taxon>
        <taxon>Parabasalia</taxon>
        <taxon>Tritrichomonadida</taxon>
        <taxon>Tritrichomonadidae</taxon>
        <taxon>Tritrichomonas</taxon>
    </lineage>
</organism>
<dbReference type="RefSeq" id="XP_068365756.1">
    <property type="nucleotide sequence ID" value="XM_068491435.1"/>
</dbReference>
<dbReference type="GeneID" id="94826139"/>
<feature type="domain" description="Protein kinase" evidence="5">
    <location>
        <begin position="33"/>
        <end position="285"/>
    </location>
</feature>
<dbReference type="OrthoDB" id="40902at2759"/>
<dbReference type="PROSITE" id="PS00107">
    <property type="entry name" value="PROTEIN_KINASE_ATP"/>
    <property type="match status" value="1"/>
</dbReference>
<dbReference type="AlphaFoldDB" id="A0A1J4KS21"/>
<accession>A0A1J4KS21</accession>
<dbReference type="PROSITE" id="PS50011">
    <property type="entry name" value="PROTEIN_KINASE_DOM"/>
    <property type="match status" value="1"/>
</dbReference>
<evidence type="ECO:0000256" key="3">
    <source>
        <dbReference type="PROSITE-ProRule" id="PRU10141"/>
    </source>
</evidence>
<evidence type="ECO:0000256" key="4">
    <source>
        <dbReference type="RuleBase" id="RU000304"/>
    </source>
</evidence>
<dbReference type="SMART" id="SM00220">
    <property type="entry name" value="S_TKc"/>
    <property type="match status" value="1"/>
</dbReference>
<dbReference type="Pfam" id="PF00069">
    <property type="entry name" value="Pkinase"/>
    <property type="match status" value="1"/>
</dbReference>
<keyword evidence="6" id="KW-0418">Kinase</keyword>
<dbReference type="PROSITE" id="PS00108">
    <property type="entry name" value="PROTEIN_KINASE_ST"/>
    <property type="match status" value="1"/>
</dbReference>
<evidence type="ECO:0000256" key="1">
    <source>
        <dbReference type="ARBA" id="ARBA00022741"/>
    </source>
</evidence>
<dbReference type="PANTHER" id="PTHR24362">
    <property type="entry name" value="SERINE/THREONINE-PROTEIN KINASE NEK"/>
    <property type="match status" value="1"/>
</dbReference>
<sequence>MNRKSYQIMILSEGVSMDEQIERIKEVLSNRGYQLLSTIGSGSYATAFTIKSLRYDTVFVAKVIYNKEKDASTLNEAYQAEMLTLLSLNHPFVIHLYEYFTDNNMLYIILEYCERGSLMNMIRKNGPINPINLKEFCHQILKGLQYIHSQNIAHRDIKPDNIFVTYKNTVKIADFGFSQYVETGQKIDDCRGSIAYCSPEILKKAVFDPFKADIWALGVTFYVMATGKAPFTGNTPNALRHSIEMGIFLMPSNIDESFADMIKKMIVIDPARRLTPNQLLEHDYFKSEKRGPLSYGFVLADVAILGKSSKVNSTQTCVKNGLMKYPTRLTTRSRRSTNFTFPSVFKD</sequence>
<evidence type="ECO:0000313" key="7">
    <source>
        <dbReference type="Proteomes" id="UP000179807"/>
    </source>
</evidence>
<evidence type="ECO:0000313" key="6">
    <source>
        <dbReference type="EMBL" id="OHT12620.1"/>
    </source>
</evidence>
<protein>
    <submittedName>
        <fullName evidence="6">Spindle assembly checkpoint kinase</fullName>
    </submittedName>
</protein>
<comment type="caution">
    <text evidence="6">The sequence shown here is derived from an EMBL/GenBank/DDBJ whole genome shotgun (WGS) entry which is preliminary data.</text>
</comment>
<evidence type="ECO:0000259" key="5">
    <source>
        <dbReference type="PROSITE" id="PS50011"/>
    </source>
</evidence>
<gene>
    <name evidence="6" type="primary">IPL1</name>
    <name evidence="6" type="ORF">TRFO_03656</name>
</gene>